<gene>
    <name evidence="1" type="ORF">CPELLU_LOCUS9519</name>
</gene>
<evidence type="ECO:0000313" key="1">
    <source>
        <dbReference type="EMBL" id="CAG8654906.1"/>
    </source>
</evidence>
<accession>A0A9N9DVY6</accession>
<proteinExistence type="predicted"/>
<sequence>MCFFHVGHISIEVDIIEKEALDRRLRRLKKAKKTGCLEVIDKGQIHFEEKNQDIEIKVENKVDALVATRMNKGPKGVQPKMCNSWYIDMYGERHVQEMIFPDDYLLQQLRGKPKGIQQILEEQNL</sequence>
<comment type="caution">
    <text evidence="1">The sequence shown here is derived from an EMBL/GenBank/DDBJ whole genome shotgun (WGS) entry which is preliminary data.</text>
</comment>
<organism evidence="1 2">
    <name type="scientific">Cetraspora pellucida</name>
    <dbReference type="NCBI Taxonomy" id="1433469"/>
    <lineage>
        <taxon>Eukaryota</taxon>
        <taxon>Fungi</taxon>
        <taxon>Fungi incertae sedis</taxon>
        <taxon>Mucoromycota</taxon>
        <taxon>Glomeromycotina</taxon>
        <taxon>Glomeromycetes</taxon>
        <taxon>Diversisporales</taxon>
        <taxon>Gigasporaceae</taxon>
        <taxon>Cetraspora</taxon>
    </lineage>
</organism>
<keyword evidence="2" id="KW-1185">Reference proteome</keyword>
<name>A0A9N9DVY6_9GLOM</name>
<dbReference type="AlphaFoldDB" id="A0A9N9DVY6"/>
<dbReference type="EMBL" id="CAJVQA010007323">
    <property type="protein sequence ID" value="CAG8654906.1"/>
    <property type="molecule type" value="Genomic_DNA"/>
</dbReference>
<protein>
    <submittedName>
        <fullName evidence="1">14372_t:CDS:1</fullName>
    </submittedName>
</protein>
<reference evidence="1" key="1">
    <citation type="submission" date="2021-06" db="EMBL/GenBank/DDBJ databases">
        <authorList>
            <person name="Kallberg Y."/>
            <person name="Tangrot J."/>
            <person name="Rosling A."/>
        </authorList>
    </citation>
    <scope>NUCLEOTIDE SEQUENCE</scope>
    <source>
        <strain evidence="1">FL966</strain>
    </source>
</reference>
<evidence type="ECO:0000313" key="2">
    <source>
        <dbReference type="Proteomes" id="UP000789759"/>
    </source>
</evidence>
<dbReference type="OrthoDB" id="10466513at2759"/>
<dbReference type="Proteomes" id="UP000789759">
    <property type="component" value="Unassembled WGS sequence"/>
</dbReference>